<dbReference type="GO" id="GO:0003678">
    <property type="term" value="F:DNA helicase activity"/>
    <property type="evidence" value="ECO:0007669"/>
    <property type="project" value="UniProtKB-EC"/>
</dbReference>
<feature type="domain" description="Helicase C-terminal" evidence="15">
    <location>
        <begin position="486"/>
        <end position="637"/>
    </location>
</feature>
<dbReference type="InterPro" id="IPR049730">
    <property type="entry name" value="SNF2/RAD54-like_C"/>
</dbReference>
<evidence type="ECO:0000256" key="11">
    <source>
        <dbReference type="ARBA" id="ARBA00023125"/>
    </source>
</evidence>
<dbReference type="GO" id="GO:0042393">
    <property type="term" value="F:histone binding"/>
    <property type="evidence" value="ECO:0007669"/>
    <property type="project" value="TreeGrafter"/>
</dbReference>
<dbReference type="InterPro" id="IPR000330">
    <property type="entry name" value="SNF2_N"/>
</dbReference>
<dbReference type="Gene3D" id="1.10.1040.30">
    <property type="entry name" value="ISWI, HAND domain"/>
    <property type="match status" value="1"/>
</dbReference>
<dbReference type="GO" id="GO:0003677">
    <property type="term" value="F:DNA binding"/>
    <property type="evidence" value="ECO:0007669"/>
    <property type="project" value="UniProtKB-KW"/>
</dbReference>
<dbReference type="SUPFAM" id="SSF52540">
    <property type="entry name" value="P-loop containing nucleoside triphosphate hydrolases"/>
    <property type="match status" value="2"/>
</dbReference>
<feature type="region of interest" description="Disordered" evidence="13">
    <location>
        <begin position="804"/>
        <end position="839"/>
    </location>
</feature>
<dbReference type="InterPro" id="IPR015195">
    <property type="entry name" value="SLIDE"/>
</dbReference>
<evidence type="ECO:0000256" key="12">
    <source>
        <dbReference type="ARBA" id="ARBA00023242"/>
    </source>
</evidence>
<feature type="region of interest" description="Disordered" evidence="13">
    <location>
        <begin position="1"/>
        <end position="80"/>
    </location>
</feature>
<evidence type="ECO:0000256" key="2">
    <source>
        <dbReference type="ARBA" id="ARBA00009220"/>
    </source>
</evidence>
<dbReference type="SMART" id="SM00490">
    <property type="entry name" value="HELICc"/>
    <property type="match status" value="1"/>
</dbReference>
<keyword evidence="12" id="KW-0539">Nucleus</keyword>
<dbReference type="OrthoDB" id="5857104at2759"/>
<dbReference type="GO" id="GO:0034728">
    <property type="term" value="P:nucleosome organization"/>
    <property type="evidence" value="ECO:0007669"/>
    <property type="project" value="TreeGrafter"/>
</dbReference>
<evidence type="ECO:0000256" key="8">
    <source>
        <dbReference type="ARBA" id="ARBA00022806"/>
    </source>
</evidence>
<evidence type="ECO:0000256" key="3">
    <source>
        <dbReference type="ARBA" id="ARBA00009687"/>
    </source>
</evidence>
<comment type="subcellular location">
    <subcellularLocation>
        <location evidence="1">Nucleus</location>
    </subcellularLocation>
</comment>
<dbReference type="GO" id="GO:0005524">
    <property type="term" value="F:ATP binding"/>
    <property type="evidence" value="ECO:0007669"/>
    <property type="project" value="UniProtKB-KW"/>
</dbReference>
<feature type="compositionally biased region" description="Basic and acidic residues" evidence="13">
    <location>
        <begin position="48"/>
        <end position="69"/>
    </location>
</feature>
<feature type="compositionally biased region" description="Acidic residues" evidence="13">
    <location>
        <begin position="818"/>
        <end position="829"/>
    </location>
</feature>
<dbReference type="InterPro" id="IPR027417">
    <property type="entry name" value="P-loop_NTPase"/>
</dbReference>
<keyword evidence="10" id="KW-0156">Chromatin regulator</keyword>
<keyword evidence="11" id="KW-0238">DNA-binding</keyword>
<evidence type="ECO:0000256" key="10">
    <source>
        <dbReference type="ARBA" id="ARBA00022853"/>
    </source>
</evidence>
<gene>
    <name evidence="17" type="ORF">FA14DRAFT_163148</name>
</gene>
<sequence>MSADLSRAPSANPSRVQSKAPSDEDEEEEDDALEDDDEDQSINNSPSKADKKLEREREREVRRGQKAQRDAGLSNTREEVNKTKLADSIKRFSYLLGQTELFQHFIDLKKEKDPEFKKLLEETQKAQKKGKKGGGAGDTRRRKTEKEEDEEMLEEDGNDEEAFIFDESPAYVKGGKMRDYQVQGLNWMISLYQNGINGILADEMGLGKTLQTIAFLGWLKFYRDRPRFHLVVVPKSTLNNWAREFEHWVPGFNVAVLQGSKEDRNELIQSKLLTQNFDVLLTTYEMCLREKGALKKLSWEYIIIDEAHRIKNVDSMLSQIVRAFTSRSRLLITGTPLQNNLMELWSLLNFLLPDVFSDSEAFESWFRGKGDEAQDQVVQQLHKVLRPFLLRRVKADVEKSLLPKKEINVFVGLTEMQRKWYKSLLEKDIDAVNGVGSKKEGKTRLLNIVMQLRKCCNHPYLFDGAEPGPPFTTDEHLVDNAGKMVILDKLLKSMKAKGSRVLIFSQMSRMLDILEDYCLFREYQYCRIDGSSAHEDRISAIDEYNKPGSEKFVFLLTTRAGGLGINLTSADIVVLFDSDWNPQADLQAMDRAHRIGQTKQVYVFRFVTEHAIEERILDRAVQKLRLDQLVIQQGRAQPSKNQQSKDDLVDMIQHGAEKIISSKDNMLIDDDIDAIISRGEERTQALQEKYSSFNLDDLNNFRSESTMEWEGQDFRNRNTSRGIWIEPSKRERKGLVSYSVDNYYRDAMGTKKAAAPKAPKAPKQVAINDYQFFPTELAELYKRETAAYQKSVGYKVPLKVGDDVDKDEAERERQAEQDLIDNAEPLTEEENARKEELQSEGFPDWNKRDFQAFIRGCERYGREEYSAIAEEMGGVKTEEQVEVYANVFWERYDELSDSDKIMQRIEEGEKRREKVSKTENMLKRKINSYKLPQQQLKINYGTGAAKGKGWSEDEDRFLLIKLARYGLSTEDCYERIRADVGKEDMFRFDWFIRSRTPVEIGRRCTTLLTLIQREEEAEAPAAAKANGAKGDAHTHICGLNEFDRLTKHER</sequence>
<accession>A0A316VHK2</accession>
<evidence type="ECO:0000256" key="5">
    <source>
        <dbReference type="ARBA" id="ARBA00022553"/>
    </source>
</evidence>
<dbReference type="CDD" id="cd17997">
    <property type="entry name" value="DEXHc_SMARCA1_SMARCA5"/>
    <property type="match status" value="1"/>
</dbReference>
<evidence type="ECO:0000256" key="13">
    <source>
        <dbReference type="SAM" id="MobiDB-lite"/>
    </source>
</evidence>
<dbReference type="PROSITE" id="PS51192">
    <property type="entry name" value="HELICASE_ATP_BIND_1"/>
    <property type="match status" value="1"/>
</dbReference>
<evidence type="ECO:0000313" key="17">
    <source>
        <dbReference type="EMBL" id="PWN37119.1"/>
    </source>
</evidence>
<dbReference type="CDD" id="cd00167">
    <property type="entry name" value="SANT"/>
    <property type="match status" value="1"/>
</dbReference>
<dbReference type="InterPro" id="IPR009057">
    <property type="entry name" value="Homeodomain-like_sf"/>
</dbReference>
<evidence type="ECO:0000313" key="18">
    <source>
        <dbReference type="Proteomes" id="UP000245771"/>
    </source>
</evidence>
<organism evidence="17 18">
    <name type="scientific">Meira miltonrushii</name>
    <dbReference type="NCBI Taxonomy" id="1280837"/>
    <lineage>
        <taxon>Eukaryota</taxon>
        <taxon>Fungi</taxon>
        <taxon>Dikarya</taxon>
        <taxon>Basidiomycota</taxon>
        <taxon>Ustilaginomycotina</taxon>
        <taxon>Exobasidiomycetes</taxon>
        <taxon>Exobasidiales</taxon>
        <taxon>Brachybasidiaceae</taxon>
        <taxon>Meira</taxon>
    </lineage>
</organism>
<dbReference type="Gene3D" id="3.40.50.10810">
    <property type="entry name" value="Tandem AAA-ATPase domain"/>
    <property type="match status" value="1"/>
</dbReference>
<dbReference type="STRING" id="1280837.A0A316VHK2"/>
<dbReference type="GO" id="GO:0031491">
    <property type="term" value="F:nucleosome binding"/>
    <property type="evidence" value="ECO:0007669"/>
    <property type="project" value="InterPro"/>
</dbReference>
<dbReference type="GeneID" id="37021579"/>
<dbReference type="InterPro" id="IPR015194">
    <property type="entry name" value="ISWI_HAND-dom"/>
</dbReference>
<dbReference type="Pfam" id="PF09111">
    <property type="entry name" value="SLIDE"/>
    <property type="match status" value="1"/>
</dbReference>
<dbReference type="EMBL" id="KZ819602">
    <property type="protein sequence ID" value="PWN37119.1"/>
    <property type="molecule type" value="Genomic_DNA"/>
</dbReference>
<dbReference type="InterPro" id="IPR036306">
    <property type="entry name" value="ISWI_HAND-dom_sf"/>
</dbReference>
<dbReference type="FunFam" id="3.40.50.10810:FF:000005">
    <property type="entry name" value="Photoperiod-independent early flowering 1"/>
    <property type="match status" value="1"/>
</dbReference>
<comment type="similarity">
    <text evidence="2">Belongs to the SNF2/RAD54 helicase family. SWR1 subfamily.</text>
</comment>
<comment type="similarity">
    <text evidence="3">Belongs to the SNF2/RAD54 helicase family. ISWI subfamily.</text>
</comment>
<evidence type="ECO:0000256" key="6">
    <source>
        <dbReference type="ARBA" id="ARBA00022741"/>
    </source>
</evidence>
<feature type="compositionally biased region" description="Basic and acidic residues" evidence="13">
    <location>
        <begin position="804"/>
        <end position="816"/>
    </location>
</feature>
<dbReference type="GO" id="GO:0140658">
    <property type="term" value="F:ATP-dependent chromatin remodeler activity"/>
    <property type="evidence" value="ECO:0007669"/>
    <property type="project" value="TreeGrafter"/>
</dbReference>
<dbReference type="Pfam" id="PF09110">
    <property type="entry name" value="HAND"/>
    <property type="match status" value="1"/>
</dbReference>
<evidence type="ECO:0000259" key="14">
    <source>
        <dbReference type="PROSITE" id="PS51192"/>
    </source>
</evidence>
<dbReference type="InterPro" id="IPR001005">
    <property type="entry name" value="SANT/Myb"/>
</dbReference>
<dbReference type="CDD" id="cd18793">
    <property type="entry name" value="SF2_C_SNF"/>
    <property type="match status" value="1"/>
</dbReference>
<evidence type="ECO:0000256" key="9">
    <source>
        <dbReference type="ARBA" id="ARBA00022840"/>
    </source>
</evidence>
<feature type="compositionally biased region" description="Polar residues" evidence="13">
    <location>
        <begin position="9"/>
        <end position="20"/>
    </location>
</feature>
<feature type="region of interest" description="Disordered" evidence="13">
    <location>
        <begin position="124"/>
        <end position="157"/>
    </location>
</feature>
<dbReference type="Gene3D" id="1.10.10.60">
    <property type="entry name" value="Homeodomain-like"/>
    <property type="match status" value="2"/>
</dbReference>
<dbReference type="PANTHER" id="PTHR45623">
    <property type="entry name" value="CHROMODOMAIN-HELICASE-DNA-BINDING PROTEIN 3-RELATED-RELATED"/>
    <property type="match status" value="1"/>
</dbReference>
<dbReference type="SUPFAM" id="SSF101224">
    <property type="entry name" value="HAND domain of the nucleosome remodeling ATPase ISWI"/>
    <property type="match status" value="1"/>
</dbReference>
<evidence type="ECO:0000256" key="7">
    <source>
        <dbReference type="ARBA" id="ARBA00022801"/>
    </source>
</evidence>
<keyword evidence="5" id="KW-0597">Phosphoprotein</keyword>
<feature type="domain" description="Helicase ATP-binding" evidence="14">
    <location>
        <begin position="189"/>
        <end position="354"/>
    </location>
</feature>
<evidence type="ECO:0000256" key="1">
    <source>
        <dbReference type="ARBA" id="ARBA00004123"/>
    </source>
</evidence>
<dbReference type="Proteomes" id="UP000245771">
    <property type="component" value="Unassembled WGS sequence"/>
</dbReference>
<keyword evidence="9" id="KW-0067">ATP-binding</keyword>
<dbReference type="Gene3D" id="3.40.50.300">
    <property type="entry name" value="P-loop containing nucleotide triphosphate hydrolases"/>
    <property type="match status" value="1"/>
</dbReference>
<keyword evidence="7" id="KW-0378">Hydrolase</keyword>
<dbReference type="EC" id="3.6.4.12" evidence="4"/>
<dbReference type="GO" id="GO:0031010">
    <property type="term" value="C:ISWI-type complex"/>
    <property type="evidence" value="ECO:0007669"/>
    <property type="project" value="UniProtKB-ARBA"/>
</dbReference>
<evidence type="ECO:0000259" key="15">
    <source>
        <dbReference type="PROSITE" id="PS51194"/>
    </source>
</evidence>
<evidence type="ECO:0000256" key="4">
    <source>
        <dbReference type="ARBA" id="ARBA00012551"/>
    </source>
</evidence>
<dbReference type="PROSITE" id="PS51293">
    <property type="entry name" value="SANT"/>
    <property type="match status" value="1"/>
</dbReference>
<protein>
    <recommendedName>
        <fullName evidence="4">DNA helicase</fullName>
        <ecNumber evidence="4">3.6.4.12</ecNumber>
    </recommendedName>
</protein>
<dbReference type="PROSITE" id="PS51194">
    <property type="entry name" value="HELICASE_CTER"/>
    <property type="match status" value="1"/>
</dbReference>
<dbReference type="Pfam" id="PF00271">
    <property type="entry name" value="Helicase_C"/>
    <property type="match status" value="1"/>
</dbReference>
<evidence type="ECO:0000259" key="16">
    <source>
        <dbReference type="PROSITE" id="PS51293"/>
    </source>
</evidence>
<dbReference type="InterPro" id="IPR044754">
    <property type="entry name" value="Isw1/2_DEXHc"/>
</dbReference>
<dbReference type="GO" id="GO:0016887">
    <property type="term" value="F:ATP hydrolysis activity"/>
    <property type="evidence" value="ECO:0007669"/>
    <property type="project" value="TreeGrafter"/>
</dbReference>
<dbReference type="Pfam" id="PF00176">
    <property type="entry name" value="SNF2-rel_dom"/>
    <property type="match status" value="1"/>
</dbReference>
<dbReference type="InterPro" id="IPR038718">
    <property type="entry name" value="SNF2-like_sf"/>
</dbReference>
<name>A0A316VHK2_9BASI</name>
<dbReference type="FunFam" id="3.40.50.300:FF:000082">
    <property type="entry name" value="ISWI chromatin remodeling complex ATPase ISW1"/>
    <property type="match status" value="1"/>
</dbReference>
<dbReference type="FunFam" id="1.10.10.60:FF:000022">
    <property type="entry name" value="ISWI chromatin-remodeling complex ATPase CHR11 isoform A"/>
    <property type="match status" value="1"/>
</dbReference>
<keyword evidence="8" id="KW-0347">Helicase</keyword>
<keyword evidence="6" id="KW-0547">Nucleotide-binding</keyword>
<reference evidence="17 18" key="1">
    <citation type="journal article" date="2018" name="Mol. Biol. Evol.">
        <title>Broad Genomic Sampling Reveals a Smut Pathogenic Ancestry of the Fungal Clade Ustilaginomycotina.</title>
        <authorList>
            <person name="Kijpornyongpan T."/>
            <person name="Mondo S.J."/>
            <person name="Barry K."/>
            <person name="Sandor L."/>
            <person name="Lee J."/>
            <person name="Lipzen A."/>
            <person name="Pangilinan J."/>
            <person name="LaButti K."/>
            <person name="Hainaut M."/>
            <person name="Henrissat B."/>
            <person name="Grigoriev I.V."/>
            <person name="Spatafora J.W."/>
            <person name="Aime M.C."/>
        </authorList>
    </citation>
    <scope>NUCLEOTIDE SEQUENCE [LARGE SCALE GENOMIC DNA]</scope>
    <source>
        <strain evidence="17 18">MCA 3882</strain>
    </source>
</reference>
<dbReference type="InterPro" id="IPR001650">
    <property type="entry name" value="Helicase_C-like"/>
</dbReference>
<dbReference type="InterPro" id="IPR017884">
    <property type="entry name" value="SANT_dom"/>
</dbReference>
<dbReference type="PANTHER" id="PTHR45623:SF49">
    <property type="entry name" value="SWI_SNF-RELATED MATRIX-ASSOCIATED ACTIN-DEPENDENT REGULATOR OF CHROMATIN SUBFAMILY A MEMBER 5"/>
    <property type="match status" value="1"/>
</dbReference>
<feature type="domain" description="SANT" evidence="16">
    <location>
        <begin position="840"/>
        <end position="893"/>
    </location>
</feature>
<dbReference type="InParanoid" id="A0A316VHK2"/>
<keyword evidence="18" id="KW-1185">Reference proteome</keyword>
<dbReference type="RefSeq" id="XP_025357421.1">
    <property type="nucleotide sequence ID" value="XM_025499798.1"/>
</dbReference>
<dbReference type="SMART" id="SM00487">
    <property type="entry name" value="DEXDc"/>
    <property type="match status" value="1"/>
</dbReference>
<feature type="compositionally biased region" description="Acidic residues" evidence="13">
    <location>
        <begin position="23"/>
        <end position="40"/>
    </location>
</feature>
<proteinExistence type="inferred from homology"/>
<feature type="compositionally biased region" description="Acidic residues" evidence="13">
    <location>
        <begin position="147"/>
        <end position="157"/>
    </location>
</feature>
<dbReference type="InterPro" id="IPR014001">
    <property type="entry name" value="Helicase_ATP-bd"/>
</dbReference>
<dbReference type="SUPFAM" id="SSF46689">
    <property type="entry name" value="Homeodomain-like"/>
    <property type="match status" value="2"/>
</dbReference>
<dbReference type="SMART" id="SM00717">
    <property type="entry name" value="SANT"/>
    <property type="match status" value="2"/>
</dbReference>
<dbReference type="AlphaFoldDB" id="A0A316VHK2"/>